<evidence type="ECO:0000313" key="2">
    <source>
        <dbReference type="EMBL" id="KAK4347245.1"/>
    </source>
</evidence>
<dbReference type="Pfam" id="PF14144">
    <property type="entry name" value="DOG1"/>
    <property type="match status" value="1"/>
</dbReference>
<accession>A0AAE1V434</accession>
<comment type="caution">
    <text evidence="2">The sequence shown here is derived from an EMBL/GenBank/DDBJ whole genome shotgun (WGS) entry which is preliminary data.</text>
</comment>
<gene>
    <name evidence="2" type="ORF">RND71_033584</name>
</gene>
<dbReference type="InterPro" id="IPR051886">
    <property type="entry name" value="Seed_Dev/Stress_Resp_Reg"/>
</dbReference>
<keyword evidence="3" id="KW-1185">Reference proteome</keyword>
<dbReference type="PROSITE" id="PS51806">
    <property type="entry name" value="DOG1"/>
    <property type="match status" value="1"/>
</dbReference>
<feature type="domain" description="DOG1" evidence="1">
    <location>
        <begin position="86"/>
        <end position="307"/>
    </location>
</feature>
<protein>
    <recommendedName>
        <fullName evidence="1">DOG1 domain-containing protein</fullName>
    </recommendedName>
</protein>
<dbReference type="EMBL" id="JAVYJV010000018">
    <property type="protein sequence ID" value="KAK4347245.1"/>
    <property type="molecule type" value="Genomic_DNA"/>
</dbReference>
<dbReference type="InterPro" id="IPR025422">
    <property type="entry name" value="TGA_domain"/>
</dbReference>
<dbReference type="PANTHER" id="PTHR46354">
    <property type="entry name" value="DOG1 DOMAIN-CONTAINING PROTEIN"/>
    <property type="match status" value="1"/>
</dbReference>
<dbReference type="PANTHER" id="PTHR46354:SF2">
    <property type="entry name" value="PROTEIN DOG1-LIKE 4"/>
    <property type="match status" value="1"/>
</dbReference>
<proteinExistence type="predicted"/>
<dbReference type="GO" id="GO:0006351">
    <property type="term" value="P:DNA-templated transcription"/>
    <property type="evidence" value="ECO:0007669"/>
    <property type="project" value="InterPro"/>
</dbReference>
<reference evidence="2" key="1">
    <citation type="submission" date="2023-12" db="EMBL/GenBank/DDBJ databases">
        <title>Genome assembly of Anisodus tanguticus.</title>
        <authorList>
            <person name="Wang Y.-J."/>
        </authorList>
    </citation>
    <scope>NUCLEOTIDE SEQUENCE</scope>
    <source>
        <strain evidence="2">KB-2021</strain>
        <tissue evidence="2">Leaf</tissue>
    </source>
</reference>
<name>A0AAE1V434_9SOLA</name>
<dbReference type="Proteomes" id="UP001291623">
    <property type="component" value="Unassembled WGS sequence"/>
</dbReference>
<evidence type="ECO:0000259" key="1">
    <source>
        <dbReference type="PROSITE" id="PS51806"/>
    </source>
</evidence>
<dbReference type="GO" id="GO:0043565">
    <property type="term" value="F:sequence-specific DNA binding"/>
    <property type="evidence" value="ECO:0007669"/>
    <property type="project" value="InterPro"/>
</dbReference>
<dbReference type="AlphaFoldDB" id="A0AAE1V434"/>
<evidence type="ECO:0000313" key="3">
    <source>
        <dbReference type="Proteomes" id="UP001291623"/>
    </source>
</evidence>
<sequence>MLEGLNNGGLQLFIPKFDFSVVSSLMKETKNQLPERRLNSPNKTSKFGVIDHKISWDKKFNANHDLAVVTQATNRATTKMETQLVEKNFSKYFENWMSQLEELLKLLLIVPRETSYVKDHESLVNKMTTHHKDYYTAKWAAAHEDILAFFSPMWMSPLENAYLWVTGWKPSMAFRLVGTDLSELSDEQLKNIDALRVKIRGDEEKVEREMERQHVAMGDRKMVELARMKSNDNNNNNNNQLDGLVEVALKGLMMSLERIMKMADCVRLKTLKNLLDILSPTQSVDFLAAISMLQTQTRKWGRKRENLCN</sequence>
<organism evidence="2 3">
    <name type="scientific">Anisodus tanguticus</name>
    <dbReference type="NCBI Taxonomy" id="243964"/>
    <lineage>
        <taxon>Eukaryota</taxon>
        <taxon>Viridiplantae</taxon>
        <taxon>Streptophyta</taxon>
        <taxon>Embryophyta</taxon>
        <taxon>Tracheophyta</taxon>
        <taxon>Spermatophyta</taxon>
        <taxon>Magnoliopsida</taxon>
        <taxon>eudicotyledons</taxon>
        <taxon>Gunneridae</taxon>
        <taxon>Pentapetalae</taxon>
        <taxon>asterids</taxon>
        <taxon>lamiids</taxon>
        <taxon>Solanales</taxon>
        <taxon>Solanaceae</taxon>
        <taxon>Solanoideae</taxon>
        <taxon>Hyoscyameae</taxon>
        <taxon>Anisodus</taxon>
    </lineage>
</organism>